<dbReference type="GO" id="GO:1904262">
    <property type="term" value="P:negative regulation of TORC1 signaling"/>
    <property type="evidence" value="ECO:0007669"/>
    <property type="project" value="TreeGrafter"/>
</dbReference>
<dbReference type="GO" id="GO:0010508">
    <property type="term" value="P:positive regulation of autophagy"/>
    <property type="evidence" value="ECO:0007669"/>
    <property type="project" value="TreeGrafter"/>
</dbReference>
<dbReference type="Pfam" id="PF06218">
    <property type="entry name" value="NPR2"/>
    <property type="match status" value="2"/>
</dbReference>
<name>A0A6I9XSB4_9SAUR</name>
<evidence type="ECO:0000256" key="1">
    <source>
        <dbReference type="ARBA" id="ARBA00008433"/>
    </source>
</evidence>
<evidence type="ECO:0000313" key="3">
    <source>
        <dbReference type="RefSeq" id="XP_013913578.1"/>
    </source>
</evidence>
<organism evidence="2 3">
    <name type="scientific">Thamnophis sirtalis</name>
    <dbReference type="NCBI Taxonomy" id="35019"/>
    <lineage>
        <taxon>Eukaryota</taxon>
        <taxon>Metazoa</taxon>
        <taxon>Chordata</taxon>
        <taxon>Craniata</taxon>
        <taxon>Vertebrata</taxon>
        <taxon>Euteleostomi</taxon>
        <taxon>Lepidosauria</taxon>
        <taxon>Squamata</taxon>
        <taxon>Bifurcata</taxon>
        <taxon>Unidentata</taxon>
        <taxon>Episquamata</taxon>
        <taxon>Toxicofera</taxon>
        <taxon>Serpentes</taxon>
        <taxon>Colubroidea</taxon>
        <taxon>Colubridae</taxon>
        <taxon>Natricinae</taxon>
        <taxon>Thamnophis</taxon>
    </lineage>
</organism>
<dbReference type="CTD" id="10641"/>
<dbReference type="GO" id="GO:0034198">
    <property type="term" value="P:cellular response to amino acid starvation"/>
    <property type="evidence" value="ECO:0007669"/>
    <property type="project" value="TreeGrafter"/>
</dbReference>
<sequence length="371" mass="43109">MDYVTTMEISSRIECIFFSEFHPTLGPKITYQVPEDFISRELFDTVQVYIITKPELQNKLITVTAMEKKLIGCPVCIEHKKYTRNALHFNLGFVCDARAKTCALEPIVKKLAGYLTTLELESGFISNDESKQKLIPIMTILLEELNATGKCTLPIDESNTIHLKVIEQRPDPPIVQEYDVPVFTQDKDDFLNSQWDLTTQQILPYIDGFRHVQKISAEADVELNLVRIAVQNLLYYSVVTLVSILQVSRMYIQYDEQMIKYQVYIFTYQTGGLRAGYIKRRPRPPWLHNSKKRHNTACDTIKKFIQFGLMKGLIRRLQKYPVKIARDERSHPARLYTGCHSYDEICCKTGMSYQELDERLENDPNIIVCWK</sequence>
<comment type="similarity">
    <text evidence="1">Belongs to the NPR2 family.</text>
</comment>
<dbReference type="OrthoDB" id="338854at2759"/>
<dbReference type="GO" id="GO:0005096">
    <property type="term" value="F:GTPase activator activity"/>
    <property type="evidence" value="ECO:0007669"/>
    <property type="project" value="TreeGrafter"/>
</dbReference>
<dbReference type="GO" id="GO:1990130">
    <property type="term" value="C:GATOR1 complex"/>
    <property type="evidence" value="ECO:0007669"/>
    <property type="project" value="TreeGrafter"/>
</dbReference>
<dbReference type="KEGG" id="tsr:106542391"/>
<proteinExistence type="inferred from homology"/>
<keyword evidence="2" id="KW-1185">Reference proteome</keyword>
<dbReference type="RefSeq" id="XP_013913578.1">
    <property type="nucleotide sequence ID" value="XM_014058103.1"/>
</dbReference>
<gene>
    <name evidence="3" type="primary">NPRL2</name>
</gene>
<dbReference type="PANTHER" id="PTHR12991">
    <property type="entry name" value="NITROGEN PERMEASE REGULATOR 2/TUMOR SUPPRESSOR CANDIDATE 4"/>
    <property type="match status" value="1"/>
</dbReference>
<dbReference type="GO" id="GO:0005774">
    <property type="term" value="C:vacuolar membrane"/>
    <property type="evidence" value="ECO:0007669"/>
    <property type="project" value="TreeGrafter"/>
</dbReference>
<dbReference type="PANTHER" id="PTHR12991:SF10">
    <property type="entry name" value="GATOR COMPLEX PROTEIN NPRL2"/>
    <property type="match status" value="1"/>
</dbReference>
<dbReference type="InterPro" id="IPR009348">
    <property type="entry name" value="NPR2-like"/>
</dbReference>
<dbReference type="AlphaFoldDB" id="A0A6I9XSB4"/>
<dbReference type="GeneID" id="106542391"/>
<accession>A0A6I9XSB4</accession>
<evidence type="ECO:0000313" key="2">
    <source>
        <dbReference type="Proteomes" id="UP000504617"/>
    </source>
</evidence>
<reference evidence="3" key="1">
    <citation type="submission" date="2025-08" db="UniProtKB">
        <authorList>
            <consortium name="RefSeq"/>
        </authorList>
    </citation>
    <scope>IDENTIFICATION</scope>
    <source>
        <tissue evidence="3">Skeletal muscle</tissue>
    </source>
</reference>
<protein>
    <submittedName>
        <fullName evidence="3">Nitrogen permease regulator 2-like protein</fullName>
    </submittedName>
</protein>
<dbReference type="Proteomes" id="UP000504617">
    <property type="component" value="Unplaced"/>
</dbReference>